<dbReference type="RefSeq" id="WP_149609422.1">
    <property type="nucleotide sequence ID" value="NZ_VTUX01000001.1"/>
</dbReference>
<protein>
    <submittedName>
        <fullName evidence="4">SDR family oxidoreductase</fullName>
    </submittedName>
</protein>
<name>A0A5B0X3V3_9GAMM</name>
<proteinExistence type="inferred from homology"/>
<reference evidence="4 5" key="1">
    <citation type="submission" date="2019-09" db="EMBL/GenBank/DDBJ databases">
        <authorList>
            <person name="Chen X.-Y."/>
        </authorList>
    </citation>
    <scope>NUCLEOTIDE SEQUENCE [LARGE SCALE GENOMIC DNA]</scope>
    <source>
        <strain evidence="4 5">NY5</strain>
    </source>
</reference>
<evidence type="ECO:0000313" key="4">
    <source>
        <dbReference type="EMBL" id="KAA1193953.1"/>
    </source>
</evidence>
<dbReference type="GO" id="GO:0016491">
    <property type="term" value="F:oxidoreductase activity"/>
    <property type="evidence" value="ECO:0007669"/>
    <property type="project" value="UniProtKB-KW"/>
</dbReference>
<dbReference type="PROSITE" id="PS00061">
    <property type="entry name" value="ADH_SHORT"/>
    <property type="match status" value="1"/>
</dbReference>
<dbReference type="AlphaFoldDB" id="A0A5B0X3V3"/>
<dbReference type="InterPro" id="IPR020904">
    <property type="entry name" value="Sc_DH/Rdtase_CS"/>
</dbReference>
<dbReference type="NCBIfam" id="NF004825">
    <property type="entry name" value="PRK06181.1"/>
    <property type="match status" value="1"/>
</dbReference>
<keyword evidence="5" id="KW-1185">Reference proteome</keyword>
<dbReference type="Pfam" id="PF00106">
    <property type="entry name" value="adh_short"/>
    <property type="match status" value="1"/>
</dbReference>
<dbReference type="GO" id="GO:0016020">
    <property type="term" value="C:membrane"/>
    <property type="evidence" value="ECO:0007669"/>
    <property type="project" value="TreeGrafter"/>
</dbReference>
<keyword evidence="2" id="KW-0560">Oxidoreductase</keyword>
<evidence type="ECO:0000313" key="5">
    <source>
        <dbReference type="Proteomes" id="UP000323708"/>
    </source>
</evidence>
<accession>A0A5B0X3V3</accession>
<dbReference type="InterPro" id="IPR036291">
    <property type="entry name" value="NAD(P)-bd_dom_sf"/>
</dbReference>
<dbReference type="Proteomes" id="UP000323708">
    <property type="component" value="Unassembled WGS sequence"/>
</dbReference>
<dbReference type="InterPro" id="IPR002347">
    <property type="entry name" value="SDR_fam"/>
</dbReference>
<comment type="similarity">
    <text evidence="1 3">Belongs to the short-chain dehydrogenases/reductases (SDR) family.</text>
</comment>
<dbReference type="EMBL" id="VTUX01000001">
    <property type="protein sequence ID" value="KAA1193953.1"/>
    <property type="molecule type" value="Genomic_DNA"/>
</dbReference>
<dbReference type="Gene3D" id="3.40.50.720">
    <property type="entry name" value="NAD(P)-binding Rossmann-like Domain"/>
    <property type="match status" value="1"/>
</dbReference>
<evidence type="ECO:0000256" key="3">
    <source>
        <dbReference type="RuleBase" id="RU000363"/>
    </source>
</evidence>
<comment type="caution">
    <text evidence="4">The sequence shown here is derived from an EMBL/GenBank/DDBJ whole genome shotgun (WGS) entry which is preliminary data.</text>
</comment>
<sequence>MYPGFEFKDTVVWITGASSGIGAEMARQLAAKGARLVLSARSAEGLQAVRSELPGDPENYLALPLDIGQYQDIAGKVDQVTEKFGRIDLLFNNAGITQRSFCVDTPMDVYQHLMEVNVLGQIALTKAVLPVMQAQGSGHIAATASVAGKVGAPFRTGYCATKHAVMGFFDALRTEVDQLNIQVTTVVPGFIRTDIASRVATAEGEGFSGDNSEIENGMPVEDCVRVIVEGFESGLPEIHVGAGPEMDFIALRHTNPELLFKAAAEMAASSGDT</sequence>
<dbReference type="PRINTS" id="PR00081">
    <property type="entry name" value="GDHRDH"/>
</dbReference>
<dbReference type="PANTHER" id="PTHR44196:SF1">
    <property type="entry name" value="DEHYDROGENASE_REDUCTASE SDR FAMILY MEMBER 7B"/>
    <property type="match status" value="1"/>
</dbReference>
<dbReference type="PRINTS" id="PR00080">
    <property type="entry name" value="SDRFAMILY"/>
</dbReference>
<evidence type="ECO:0000256" key="2">
    <source>
        <dbReference type="ARBA" id="ARBA00023002"/>
    </source>
</evidence>
<gene>
    <name evidence="4" type="ORF">F0M18_00465</name>
</gene>
<dbReference type="SUPFAM" id="SSF51735">
    <property type="entry name" value="NAD(P)-binding Rossmann-fold domains"/>
    <property type="match status" value="1"/>
</dbReference>
<dbReference type="PANTHER" id="PTHR44196">
    <property type="entry name" value="DEHYDROGENASE/REDUCTASE SDR FAMILY MEMBER 7B"/>
    <property type="match status" value="1"/>
</dbReference>
<evidence type="ECO:0000256" key="1">
    <source>
        <dbReference type="ARBA" id="ARBA00006484"/>
    </source>
</evidence>
<organism evidence="4 5">
    <name type="scientific">Pseudohalioglobus sediminis</name>
    <dbReference type="NCBI Taxonomy" id="2606449"/>
    <lineage>
        <taxon>Bacteria</taxon>
        <taxon>Pseudomonadati</taxon>
        <taxon>Pseudomonadota</taxon>
        <taxon>Gammaproteobacteria</taxon>
        <taxon>Cellvibrionales</taxon>
        <taxon>Halieaceae</taxon>
        <taxon>Pseudohalioglobus</taxon>
    </lineage>
</organism>